<dbReference type="InterPro" id="IPR000757">
    <property type="entry name" value="Beta-glucanase-like"/>
</dbReference>
<geneLocation type="plasmid" evidence="3 4">
    <name>pLPU83d</name>
</geneLocation>
<dbReference type="PATRIC" id="fig|348824.6.peg.6812"/>
<dbReference type="HOGENOM" id="CLU_899631_0_0_5"/>
<comment type="similarity">
    <text evidence="1">Belongs to the glycosyl hydrolase 16 family.</text>
</comment>
<keyword evidence="4" id="KW-1185">Reference proteome</keyword>
<gene>
    <name evidence="3" type="ORF">LPU83_pLPU83d_1110</name>
</gene>
<dbReference type="GO" id="GO:0005975">
    <property type="term" value="P:carbohydrate metabolic process"/>
    <property type="evidence" value="ECO:0007669"/>
    <property type="project" value="InterPro"/>
</dbReference>
<proteinExistence type="inferred from homology"/>
<evidence type="ECO:0000256" key="1">
    <source>
        <dbReference type="ARBA" id="ARBA00006865"/>
    </source>
</evidence>
<dbReference type="Gene3D" id="2.60.120.200">
    <property type="match status" value="1"/>
</dbReference>
<dbReference type="AlphaFoldDB" id="W6RQR0"/>
<name>W6RQR0_9HYPH</name>
<dbReference type="SUPFAM" id="SSF49899">
    <property type="entry name" value="Concanavalin A-like lectins/glucanases"/>
    <property type="match status" value="1"/>
</dbReference>
<feature type="domain" description="GH16" evidence="2">
    <location>
        <begin position="55"/>
        <end position="309"/>
    </location>
</feature>
<accession>W6RQR0</accession>
<evidence type="ECO:0000259" key="2">
    <source>
        <dbReference type="PROSITE" id="PS51762"/>
    </source>
</evidence>
<sequence length="309" mass="35115">MQESSLSRRHFVKASTVLFGISMGLQYRSARAMTTDPTDGKKLVFDDNFNTIDWSIWNAGPKATTHDPGFYGRSAFSRKDGEEGFNPYAIVDDPQATDGKALQISAKYIGRSMSVPNYYGNLLSEFQWISGNLQTGRRDGVVNKGWRTGYFEARMLFPRHPLTWPAFWLMNGHSILAPKTSIELDVVEHKGWEPTVYGAYLHEWGDPGQHHEGTGVTTDVDMTQGYCRYGILVDETKCVPYFERKPVIDTRTGLPANWPIHRSAELDVDGDVFWPLLTLALRSDVPYPQDLKPDQLLTEMRVDYFQAYQ</sequence>
<dbReference type="EMBL" id="HG916855">
    <property type="protein sequence ID" value="CDM62480.1"/>
    <property type="molecule type" value="Genomic_DNA"/>
</dbReference>
<evidence type="ECO:0000313" key="3">
    <source>
        <dbReference type="EMBL" id="CDM62480.1"/>
    </source>
</evidence>
<dbReference type="GO" id="GO:0004553">
    <property type="term" value="F:hydrolase activity, hydrolyzing O-glycosyl compounds"/>
    <property type="evidence" value="ECO:0007669"/>
    <property type="project" value="InterPro"/>
</dbReference>
<dbReference type="KEGG" id="rhl:LPU83_pLPU83d_1110"/>
<dbReference type="Proteomes" id="UP000019443">
    <property type="component" value="Plasmid pLPU83d"/>
</dbReference>
<evidence type="ECO:0000313" key="4">
    <source>
        <dbReference type="Proteomes" id="UP000019443"/>
    </source>
</evidence>
<organism evidence="3 4">
    <name type="scientific">Rhizobium favelukesii</name>
    <dbReference type="NCBI Taxonomy" id="348824"/>
    <lineage>
        <taxon>Bacteria</taxon>
        <taxon>Pseudomonadati</taxon>
        <taxon>Pseudomonadota</taxon>
        <taxon>Alphaproteobacteria</taxon>
        <taxon>Hyphomicrobiales</taxon>
        <taxon>Rhizobiaceae</taxon>
        <taxon>Rhizobium/Agrobacterium group</taxon>
        <taxon>Rhizobium</taxon>
    </lineage>
</organism>
<dbReference type="PROSITE" id="PS51762">
    <property type="entry name" value="GH16_2"/>
    <property type="match status" value="1"/>
</dbReference>
<keyword evidence="3" id="KW-0614">Plasmid</keyword>
<reference evidence="3" key="1">
    <citation type="submission" date="2013-11" db="EMBL/GenBank/DDBJ databases">
        <title>Draft genome sequence of the broad-host-range Rhizobium sp. LPU83 strain, a member of the low-genetic diversity Oregon-like Rhizobium sp. group.</title>
        <authorList>
            <person name="Wibberg D."/>
            <person name="Puehler A."/>
            <person name="Schlueter A."/>
        </authorList>
    </citation>
    <scope>NUCLEOTIDE SEQUENCE [LARGE SCALE GENOMIC DNA]</scope>
    <source>
        <strain evidence="3">LPU83</strain>
        <plasmid evidence="3">pLPU83d</plasmid>
    </source>
</reference>
<dbReference type="InterPro" id="IPR013320">
    <property type="entry name" value="ConA-like_dom_sf"/>
</dbReference>
<protein>
    <submittedName>
        <fullName evidence="3">Beta-glucanase/beta-glucan synthetase</fullName>
    </submittedName>
</protein>